<name>A0A1X7N766_9LACT</name>
<evidence type="ECO:0000256" key="9">
    <source>
        <dbReference type="SAM" id="Phobius"/>
    </source>
</evidence>
<dbReference type="CDD" id="cd18548">
    <property type="entry name" value="ABC_6TM_Tm287_like"/>
    <property type="match status" value="1"/>
</dbReference>
<keyword evidence="2" id="KW-0813">Transport</keyword>
<keyword evidence="6 12" id="KW-0067">ATP-binding</keyword>
<sequence length="573" mass="63004">MIKLAKRMNGLAVMGAIAFMIIQVISDLYLPNLTADIIDNGIATGDIDYIVSVGIKMLGFSLLGVTAATGNVYLASQQSQLLGKNIRSSVFKKVSYFSNDAIDEIGTSSLITRTTNDVVQIQMVVMMALRMMIQAPIMLVGAGIMAYTREPKLASIFLFVLPVLAIFMATIMYFAVPYFKKMQSKTDRLNLVFREGLTGIRVIRAFNRNESETKRFDEANKDFANTSIKANTIISFLLPVMTLIISATNILIIWFGGQYIGEGMMEVGNLITFMTYAFQILISFMMLAMIFIFIPRAQVSAARINKVLATESIIKDPEKPIKVNRADKGTIALEQVNFRYTGAEQLALENINFKGAKGEMVAIIGGTGSGKSTLANLIARFYDVESGSIKINGVDIRDTTQKDLRSMMGYAPQKALLFTGTIRSNMQYGNPDATDEEIWHALEVAQAKEFVSELSSGLDSHVEQGGSNFSGGQKQRLSIARALVSKGDMLIFDDSFSALDFKTDATLRKALIGEAKDSVVVIIAQRISTVMNADTILVMEAGQVVGKGTHEELKATNETYQEIMNSQMREEEL</sequence>
<keyword evidence="4 9" id="KW-0812">Transmembrane</keyword>
<dbReference type="SUPFAM" id="SSF52540">
    <property type="entry name" value="P-loop containing nucleoside triphosphate hydrolases"/>
    <property type="match status" value="1"/>
</dbReference>
<evidence type="ECO:0000259" key="10">
    <source>
        <dbReference type="PROSITE" id="PS50893"/>
    </source>
</evidence>
<dbReference type="InterPro" id="IPR011527">
    <property type="entry name" value="ABC1_TM_dom"/>
</dbReference>
<dbReference type="STRING" id="1073423.SAMN04488700_1439"/>
<dbReference type="Gene3D" id="3.40.50.300">
    <property type="entry name" value="P-loop containing nucleotide triphosphate hydrolases"/>
    <property type="match status" value="1"/>
</dbReference>
<feature type="transmembrane region" description="Helical" evidence="9">
    <location>
        <begin position="153"/>
        <end position="176"/>
    </location>
</feature>
<dbReference type="GO" id="GO:0016887">
    <property type="term" value="F:ATP hydrolysis activity"/>
    <property type="evidence" value="ECO:0007669"/>
    <property type="project" value="InterPro"/>
</dbReference>
<accession>A0A1X7N766</accession>
<dbReference type="PROSITE" id="PS50893">
    <property type="entry name" value="ABC_TRANSPORTER_2"/>
    <property type="match status" value="1"/>
</dbReference>
<dbReference type="Pfam" id="PF00664">
    <property type="entry name" value="ABC_membrane"/>
    <property type="match status" value="1"/>
</dbReference>
<reference evidence="12 13" key="1">
    <citation type="submission" date="2017-04" db="EMBL/GenBank/DDBJ databases">
        <authorList>
            <person name="Afonso C.L."/>
            <person name="Miller P.J."/>
            <person name="Scott M.A."/>
            <person name="Spackman E."/>
            <person name="Goraichik I."/>
            <person name="Dimitrov K.M."/>
            <person name="Suarez D.L."/>
            <person name="Swayne D.E."/>
        </authorList>
    </citation>
    <scope>NUCLEOTIDE SEQUENCE [LARGE SCALE GENOMIC DNA]</scope>
    <source>
        <strain evidence="12 13">LMG26642</strain>
    </source>
</reference>
<evidence type="ECO:0000256" key="3">
    <source>
        <dbReference type="ARBA" id="ARBA00022475"/>
    </source>
</evidence>
<feature type="transmembrane region" description="Helical" evidence="9">
    <location>
        <begin position="233"/>
        <end position="256"/>
    </location>
</feature>
<feature type="domain" description="ABC transmembrane type-1" evidence="11">
    <location>
        <begin position="15"/>
        <end position="296"/>
    </location>
</feature>
<evidence type="ECO:0000256" key="2">
    <source>
        <dbReference type="ARBA" id="ARBA00022448"/>
    </source>
</evidence>
<dbReference type="InterPro" id="IPR039421">
    <property type="entry name" value="Type_1_exporter"/>
</dbReference>
<feature type="transmembrane region" description="Helical" evidence="9">
    <location>
        <begin position="276"/>
        <end position="294"/>
    </location>
</feature>
<keyword evidence="8 9" id="KW-0472">Membrane</keyword>
<feature type="transmembrane region" description="Helical" evidence="9">
    <location>
        <begin position="128"/>
        <end position="147"/>
    </location>
</feature>
<evidence type="ECO:0000313" key="12">
    <source>
        <dbReference type="EMBL" id="SMH32645.1"/>
    </source>
</evidence>
<feature type="domain" description="ABC transporter" evidence="10">
    <location>
        <begin position="331"/>
        <end position="566"/>
    </location>
</feature>
<dbReference type="InterPro" id="IPR003439">
    <property type="entry name" value="ABC_transporter-like_ATP-bd"/>
</dbReference>
<gene>
    <name evidence="12" type="ORF">SAMN04488700_1439</name>
</gene>
<dbReference type="EMBL" id="FXBJ01000002">
    <property type="protein sequence ID" value="SMH32645.1"/>
    <property type="molecule type" value="Genomic_DNA"/>
</dbReference>
<dbReference type="Pfam" id="PF00005">
    <property type="entry name" value="ABC_tran"/>
    <property type="match status" value="1"/>
</dbReference>
<dbReference type="PROSITE" id="PS50929">
    <property type="entry name" value="ABC_TM1F"/>
    <property type="match status" value="1"/>
</dbReference>
<feature type="transmembrane region" description="Helical" evidence="9">
    <location>
        <begin position="12"/>
        <end position="30"/>
    </location>
</feature>
<dbReference type="InterPro" id="IPR017871">
    <property type="entry name" value="ABC_transporter-like_CS"/>
</dbReference>
<proteinExistence type="predicted"/>
<evidence type="ECO:0000256" key="5">
    <source>
        <dbReference type="ARBA" id="ARBA00022741"/>
    </source>
</evidence>
<dbReference type="SMART" id="SM00382">
    <property type="entry name" value="AAA"/>
    <property type="match status" value="1"/>
</dbReference>
<dbReference type="Gene3D" id="1.20.1560.10">
    <property type="entry name" value="ABC transporter type 1, transmembrane domain"/>
    <property type="match status" value="1"/>
</dbReference>
<dbReference type="GO" id="GO:0005524">
    <property type="term" value="F:ATP binding"/>
    <property type="evidence" value="ECO:0007669"/>
    <property type="project" value="UniProtKB-KW"/>
</dbReference>
<protein>
    <submittedName>
        <fullName evidence="12">ATP-binding cassette, subfamily B</fullName>
    </submittedName>
</protein>
<dbReference type="PANTHER" id="PTHR43394">
    <property type="entry name" value="ATP-DEPENDENT PERMEASE MDL1, MITOCHONDRIAL"/>
    <property type="match status" value="1"/>
</dbReference>
<evidence type="ECO:0000256" key="8">
    <source>
        <dbReference type="ARBA" id="ARBA00023136"/>
    </source>
</evidence>
<dbReference type="PROSITE" id="PS00211">
    <property type="entry name" value="ABC_TRANSPORTER_1"/>
    <property type="match status" value="1"/>
</dbReference>
<keyword evidence="7 9" id="KW-1133">Transmembrane helix</keyword>
<dbReference type="RefSeq" id="WP_085559595.1">
    <property type="nucleotide sequence ID" value="NZ_FOAH01000004.1"/>
</dbReference>
<dbReference type="PANTHER" id="PTHR43394:SF1">
    <property type="entry name" value="ATP-BINDING CASSETTE SUB-FAMILY B MEMBER 10, MITOCHONDRIAL"/>
    <property type="match status" value="1"/>
</dbReference>
<dbReference type="SUPFAM" id="SSF90123">
    <property type="entry name" value="ABC transporter transmembrane region"/>
    <property type="match status" value="1"/>
</dbReference>
<dbReference type="InterPro" id="IPR036640">
    <property type="entry name" value="ABC1_TM_sf"/>
</dbReference>
<dbReference type="InterPro" id="IPR027417">
    <property type="entry name" value="P-loop_NTPase"/>
</dbReference>
<dbReference type="InterPro" id="IPR003593">
    <property type="entry name" value="AAA+_ATPase"/>
</dbReference>
<keyword evidence="13" id="KW-1185">Reference proteome</keyword>
<dbReference type="OrthoDB" id="9770415at2"/>
<feature type="transmembrane region" description="Helical" evidence="9">
    <location>
        <begin position="50"/>
        <end position="74"/>
    </location>
</feature>
<dbReference type="AlphaFoldDB" id="A0A1X7N766"/>
<dbReference type="GO" id="GO:0005886">
    <property type="term" value="C:plasma membrane"/>
    <property type="evidence" value="ECO:0007669"/>
    <property type="project" value="UniProtKB-SubCell"/>
</dbReference>
<evidence type="ECO:0000313" key="13">
    <source>
        <dbReference type="Proteomes" id="UP000193435"/>
    </source>
</evidence>
<comment type="subcellular location">
    <subcellularLocation>
        <location evidence="1">Cell membrane</location>
        <topology evidence="1">Multi-pass membrane protein</topology>
    </subcellularLocation>
</comment>
<evidence type="ECO:0000256" key="1">
    <source>
        <dbReference type="ARBA" id="ARBA00004651"/>
    </source>
</evidence>
<dbReference type="FunFam" id="3.40.50.300:FF:000221">
    <property type="entry name" value="Multidrug ABC transporter ATP-binding protein"/>
    <property type="match status" value="1"/>
</dbReference>
<evidence type="ECO:0000256" key="7">
    <source>
        <dbReference type="ARBA" id="ARBA00022989"/>
    </source>
</evidence>
<evidence type="ECO:0000259" key="11">
    <source>
        <dbReference type="PROSITE" id="PS50929"/>
    </source>
</evidence>
<dbReference type="GO" id="GO:0015421">
    <property type="term" value="F:ABC-type oligopeptide transporter activity"/>
    <property type="evidence" value="ECO:0007669"/>
    <property type="project" value="TreeGrafter"/>
</dbReference>
<evidence type="ECO:0000256" key="4">
    <source>
        <dbReference type="ARBA" id="ARBA00022692"/>
    </source>
</evidence>
<dbReference type="Proteomes" id="UP000193435">
    <property type="component" value="Unassembled WGS sequence"/>
</dbReference>
<keyword evidence="3" id="KW-1003">Cell membrane</keyword>
<keyword evidence="5" id="KW-0547">Nucleotide-binding</keyword>
<evidence type="ECO:0000256" key="6">
    <source>
        <dbReference type="ARBA" id="ARBA00022840"/>
    </source>
</evidence>
<organism evidence="12 13">
    <name type="scientific">Carnobacterium iners</name>
    <dbReference type="NCBI Taxonomy" id="1073423"/>
    <lineage>
        <taxon>Bacteria</taxon>
        <taxon>Bacillati</taxon>
        <taxon>Bacillota</taxon>
        <taxon>Bacilli</taxon>
        <taxon>Lactobacillales</taxon>
        <taxon>Carnobacteriaceae</taxon>
        <taxon>Carnobacterium</taxon>
    </lineage>
</organism>